<name>A0A196SL17_BLAHN</name>
<feature type="domain" description="P-type ATPase A" evidence="3">
    <location>
        <begin position="86"/>
        <end position="194"/>
    </location>
</feature>
<keyword evidence="2" id="KW-0472">Membrane</keyword>
<dbReference type="OrthoDB" id="116380at2759"/>
<keyword evidence="5" id="KW-1185">Reference proteome</keyword>
<dbReference type="STRING" id="478820.A0A196SL17"/>
<evidence type="ECO:0000313" key="4">
    <source>
        <dbReference type="EMBL" id="OAO17738.1"/>
    </source>
</evidence>
<gene>
    <name evidence="4" type="ORF">AV274_0528</name>
</gene>
<organism evidence="4 5">
    <name type="scientific">Blastocystis sp. subtype 1 (strain ATCC 50177 / NandII)</name>
    <dbReference type="NCBI Taxonomy" id="478820"/>
    <lineage>
        <taxon>Eukaryota</taxon>
        <taxon>Sar</taxon>
        <taxon>Stramenopiles</taxon>
        <taxon>Bigyra</taxon>
        <taxon>Opalozoa</taxon>
        <taxon>Opalinata</taxon>
        <taxon>Blastocystidae</taxon>
        <taxon>Blastocystis</taxon>
    </lineage>
</organism>
<dbReference type="Gene3D" id="2.70.150.10">
    <property type="entry name" value="Calcium-transporting ATPase, cytoplasmic transduction domain A"/>
    <property type="match status" value="1"/>
</dbReference>
<reference evidence="4 5" key="1">
    <citation type="submission" date="2016-05" db="EMBL/GenBank/DDBJ databases">
        <title>Nuclear genome of Blastocystis sp. subtype 1 NandII.</title>
        <authorList>
            <person name="Gentekaki E."/>
            <person name="Curtis B."/>
            <person name="Stairs C."/>
            <person name="Eme L."/>
            <person name="Herman E."/>
            <person name="Klimes V."/>
            <person name="Arias M.C."/>
            <person name="Elias M."/>
            <person name="Hilliou F."/>
            <person name="Klute M."/>
            <person name="Malik S.-B."/>
            <person name="Pightling A."/>
            <person name="Rachubinski R."/>
            <person name="Salas D."/>
            <person name="Schlacht A."/>
            <person name="Suga H."/>
            <person name="Archibald J."/>
            <person name="Ball S.G."/>
            <person name="Clark G."/>
            <person name="Dacks J."/>
            <person name="Van Der Giezen M."/>
            <person name="Tsaousis A."/>
            <person name="Roger A."/>
        </authorList>
    </citation>
    <scope>NUCLEOTIDE SEQUENCE [LARGE SCALE GENOMIC DNA]</scope>
    <source>
        <strain evidence="5">ATCC 50177 / NandII</strain>
    </source>
</reference>
<dbReference type="InterPro" id="IPR059000">
    <property type="entry name" value="ATPase_P-type_domA"/>
</dbReference>
<dbReference type="GO" id="GO:0005391">
    <property type="term" value="F:P-type sodium:potassium-exchanging transporter activity"/>
    <property type="evidence" value="ECO:0007669"/>
    <property type="project" value="TreeGrafter"/>
</dbReference>
<dbReference type="GO" id="GO:0036376">
    <property type="term" value="P:sodium ion export across plasma membrane"/>
    <property type="evidence" value="ECO:0007669"/>
    <property type="project" value="TreeGrafter"/>
</dbReference>
<accession>A0A196SL17</accession>
<dbReference type="EMBL" id="LXWW01000019">
    <property type="protein sequence ID" value="OAO17738.1"/>
    <property type="molecule type" value="Genomic_DNA"/>
</dbReference>
<dbReference type="GO" id="GO:0006883">
    <property type="term" value="P:intracellular sodium ion homeostasis"/>
    <property type="evidence" value="ECO:0007669"/>
    <property type="project" value="TreeGrafter"/>
</dbReference>
<dbReference type="GO" id="GO:0030007">
    <property type="term" value="P:intracellular potassium ion homeostasis"/>
    <property type="evidence" value="ECO:0007669"/>
    <property type="project" value="TreeGrafter"/>
</dbReference>
<keyword evidence="2" id="KW-1003">Cell membrane</keyword>
<evidence type="ECO:0000256" key="2">
    <source>
        <dbReference type="ARBA" id="ARBA00022475"/>
    </source>
</evidence>
<evidence type="ECO:0000259" key="3">
    <source>
        <dbReference type="Pfam" id="PF00122"/>
    </source>
</evidence>
<sequence length="206" mass="23281">MAESSLLIDPISKEYDLRERLIDLDTLYGILGLSNPEAGLDSKTALMKLQRDGLNKVTPPINLPSWMCCLLPCVKSLPKIQLYNRMCPETARVMRDGRMMVVDAADLVVGDIIFLKSDSIVPADCRIIECKDHLQVDRSYFFSENPVMECYSLGSSSASNHLFYQPDLCFMASRVITGEAKAVVIRTGDKTFWGYMCLYKRRDSFL</sequence>
<dbReference type="GO" id="GO:1990573">
    <property type="term" value="P:potassium ion import across plasma membrane"/>
    <property type="evidence" value="ECO:0007669"/>
    <property type="project" value="TreeGrafter"/>
</dbReference>
<dbReference type="AlphaFoldDB" id="A0A196SL17"/>
<dbReference type="Proteomes" id="UP000078348">
    <property type="component" value="Unassembled WGS sequence"/>
</dbReference>
<dbReference type="SUPFAM" id="SSF81653">
    <property type="entry name" value="Calcium ATPase, transduction domain A"/>
    <property type="match status" value="1"/>
</dbReference>
<dbReference type="Pfam" id="PF00122">
    <property type="entry name" value="E1-E2_ATPase"/>
    <property type="match status" value="1"/>
</dbReference>
<comment type="caution">
    <text evidence="4">The sequence shown here is derived from an EMBL/GenBank/DDBJ whole genome shotgun (WGS) entry which is preliminary data.</text>
</comment>
<comment type="subcellular location">
    <subcellularLocation>
        <location evidence="1">Cell membrane</location>
        <topology evidence="1">Multi-pass membrane protein</topology>
    </subcellularLocation>
</comment>
<dbReference type="InterPro" id="IPR050510">
    <property type="entry name" value="Cation_transp_ATPase_P-type"/>
</dbReference>
<dbReference type="GO" id="GO:1902600">
    <property type="term" value="P:proton transmembrane transport"/>
    <property type="evidence" value="ECO:0007669"/>
    <property type="project" value="TreeGrafter"/>
</dbReference>
<proteinExistence type="predicted"/>
<dbReference type="GO" id="GO:0005886">
    <property type="term" value="C:plasma membrane"/>
    <property type="evidence" value="ECO:0007669"/>
    <property type="project" value="UniProtKB-SubCell"/>
</dbReference>
<dbReference type="PANTHER" id="PTHR43294">
    <property type="entry name" value="SODIUM/POTASSIUM-TRANSPORTING ATPASE SUBUNIT ALPHA"/>
    <property type="match status" value="1"/>
</dbReference>
<dbReference type="PANTHER" id="PTHR43294:SF21">
    <property type="entry name" value="CATION TRANSPORTING ATPASE"/>
    <property type="match status" value="1"/>
</dbReference>
<protein>
    <recommendedName>
        <fullName evidence="3">P-type ATPase A domain-containing protein</fullName>
    </recommendedName>
</protein>
<evidence type="ECO:0000256" key="1">
    <source>
        <dbReference type="ARBA" id="ARBA00004651"/>
    </source>
</evidence>
<dbReference type="InterPro" id="IPR008250">
    <property type="entry name" value="ATPase_P-typ_transduc_dom_A_sf"/>
</dbReference>
<evidence type="ECO:0000313" key="5">
    <source>
        <dbReference type="Proteomes" id="UP000078348"/>
    </source>
</evidence>